<feature type="region of interest" description="Disordered" evidence="1">
    <location>
        <begin position="1"/>
        <end position="34"/>
    </location>
</feature>
<name>A0AAD4RBV2_9BILA</name>
<feature type="compositionally biased region" description="Polar residues" evidence="1">
    <location>
        <begin position="21"/>
        <end position="33"/>
    </location>
</feature>
<organism evidence="2 3">
    <name type="scientific">Ditylenchus destructor</name>
    <dbReference type="NCBI Taxonomy" id="166010"/>
    <lineage>
        <taxon>Eukaryota</taxon>
        <taxon>Metazoa</taxon>
        <taxon>Ecdysozoa</taxon>
        <taxon>Nematoda</taxon>
        <taxon>Chromadorea</taxon>
        <taxon>Rhabditida</taxon>
        <taxon>Tylenchina</taxon>
        <taxon>Tylenchomorpha</taxon>
        <taxon>Sphaerularioidea</taxon>
        <taxon>Anguinidae</taxon>
        <taxon>Anguininae</taxon>
        <taxon>Ditylenchus</taxon>
    </lineage>
</organism>
<dbReference type="AlphaFoldDB" id="A0AAD4RBV2"/>
<evidence type="ECO:0000313" key="3">
    <source>
        <dbReference type="Proteomes" id="UP001201812"/>
    </source>
</evidence>
<feature type="compositionally biased region" description="Basic and acidic residues" evidence="1">
    <location>
        <begin position="1"/>
        <end position="11"/>
    </location>
</feature>
<evidence type="ECO:0000256" key="1">
    <source>
        <dbReference type="SAM" id="MobiDB-lite"/>
    </source>
</evidence>
<comment type="caution">
    <text evidence="2">The sequence shown here is derived from an EMBL/GenBank/DDBJ whole genome shotgun (WGS) entry which is preliminary data.</text>
</comment>
<gene>
    <name evidence="2" type="ORF">DdX_01983</name>
</gene>
<feature type="compositionally biased region" description="Polar residues" evidence="1">
    <location>
        <begin position="140"/>
        <end position="165"/>
    </location>
</feature>
<feature type="compositionally biased region" description="Polar residues" evidence="1">
    <location>
        <begin position="234"/>
        <end position="249"/>
    </location>
</feature>
<feature type="compositionally biased region" description="Basic and acidic residues" evidence="1">
    <location>
        <begin position="250"/>
        <end position="266"/>
    </location>
</feature>
<reference evidence="2" key="1">
    <citation type="submission" date="2022-01" db="EMBL/GenBank/DDBJ databases">
        <title>Genome Sequence Resource for Two Populations of Ditylenchus destructor, the Migratory Endoparasitic Phytonematode.</title>
        <authorList>
            <person name="Zhang H."/>
            <person name="Lin R."/>
            <person name="Xie B."/>
        </authorList>
    </citation>
    <scope>NUCLEOTIDE SEQUENCE</scope>
    <source>
        <strain evidence="2">BazhouSP</strain>
    </source>
</reference>
<feature type="region of interest" description="Disordered" evidence="1">
    <location>
        <begin position="231"/>
        <end position="360"/>
    </location>
</feature>
<protein>
    <submittedName>
        <fullName evidence="2">Uncharacterized protein</fullName>
    </submittedName>
</protein>
<evidence type="ECO:0000313" key="2">
    <source>
        <dbReference type="EMBL" id="KAI1725327.1"/>
    </source>
</evidence>
<dbReference type="Proteomes" id="UP001201812">
    <property type="component" value="Unassembled WGS sequence"/>
</dbReference>
<dbReference type="EMBL" id="JAKKPZ010000002">
    <property type="protein sequence ID" value="KAI1725327.1"/>
    <property type="molecule type" value="Genomic_DNA"/>
</dbReference>
<accession>A0AAD4RBV2</accession>
<feature type="compositionally biased region" description="Polar residues" evidence="1">
    <location>
        <begin position="324"/>
        <end position="350"/>
    </location>
</feature>
<keyword evidence="3" id="KW-1185">Reference proteome</keyword>
<proteinExistence type="predicted"/>
<feature type="region of interest" description="Disordered" evidence="1">
    <location>
        <begin position="140"/>
        <end position="185"/>
    </location>
</feature>
<sequence length="360" mass="39798">MNSSREPELLRTSKRPPAYQPANNVSSTTSKSVIEQKKKTFVFGSSTPRELSHIDKVARKNRLIDGSVTSRESSKGKSDNDRGIVYYMRQARSITPARGERNSSWAFGSSTPRELSHLKNIRSDQRVYDAKISHKPETKSITTSLTVEKSSKSALKQNNTGNGISNHVKRSSMRVSRDEDASSEPDIVQDRAADFNRNINKHKKEIGDTKKTEAVARKEQNKKSVIKTMKKTENANLNVTNTKSTSPEQTDPKKLNSQDDVRDLATEARQPVVLINQTHDAGTNEKAVHNPTIKAHSDTSAVLLDDDEIEARPSPAPTPRLDAQSIQKDGNTTNDEVESNATNSNPSSARMPQAPLDSGR</sequence>